<organism evidence="22 23">
    <name type="scientific">Bemisia tabaci</name>
    <name type="common">Sweetpotato whitefly</name>
    <name type="synonym">Aleurodes tabaci</name>
    <dbReference type="NCBI Taxonomy" id="7038"/>
    <lineage>
        <taxon>Eukaryota</taxon>
        <taxon>Metazoa</taxon>
        <taxon>Ecdysozoa</taxon>
        <taxon>Arthropoda</taxon>
        <taxon>Hexapoda</taxon>
        <taxon>Insecta</taxon>
        <taxon>Pterygota</taxon>
        <taxon>Neoptera</taxon>
        <taxon>Paraneoptera</taxon>
        <taxon>Hemiptera</taxon>
        <taxon>Sternorrhyncha</taxon>
        <taxon>Aleyrodoidea</taxon>
        <taxon>Aleyrodidae</taxon>
        <taxon>Aleyrodinae</taxon>
        <taxon>Bemisia</taxon>
    </lineage>
</organism>
<dbReference type="SFLD" id="SFLDG01067">
    <property type="entry name" value="SPASM/twitch_domain_containing"/>
    <property type="match status" value="1"/>
</dbReference>
<dbReference type="InterPro" id="IPR000385">
    <property type="entry name" value="MoaA_NifB_PqqE_Fe-S-bd_CS"/>
</dbReference>
<dbReference type="HAMAP" id="MF_01225_B">
    <property type="entry name" value="MoaA_B"/>
    <property type="match status" value="1"/>
</dbReference>
<dbReference type="InterPro" id="IPR047594">
    <property type="entry name" value="MoaC_bact/euk"/>
</dbReference>
<evidence type="ECO:0000256" key="7">
    <source>
        <dbReference type="ARBA" id="ARBA00012575"/>
    </source>
</evidence>
<keyword evidence="14" id="KW-0411">Iron-sulfur</keyword>
<dbReference type="GO" id="GO:0051539">
    <property type="term" value="F:4 iron, 4 sulfur cluster binding"/>
    <property type="evidence" value="ECO:0007669"/>
    <property type="project" value="UniProtKB-KW"/>
</dbReference>
<comment type="similarity">
    <text evidence="4">In the C-terminal section; belongs to the MoaC family.</text>
</comment>
<keyword evidence="16" id="KW-0501">Molybdenum cofactor biosynthesis</keyword>
<evidence type="ECO:0000256" key="13">
    <source>
        <dbReference type="ARBA" id="ARBA00023004"/>
    </source>
</evidence>
<dbReference type="FunFam" id="3.20.20.70:FF:000117">
    <property type="entry name" value="molybdenum cofactor biosynthesis protein 1"/>
    <property type="match status" value="1"/>
</dbReference>
<comment type="subunit">
    <text evidence="20">Isoform MOCS1A and isoform MOCS1B probably form a heterooligomer.</text>
</comment>
<dbReference type="Pfam" id="PF04055">
    <property type="entry name" value="Radical_SAM"/>
    <property type="match status" value="1"/>
</dbReference>
<dbReference type="InterPro" id="IPR010505">
    <property type="entry name" value="MoaA_twitch"/>
</dbReference>
<dbReference type="Gene3D" id="3.20.20.70">
    <property type="entry name" value="Aldolase class I"/>
    <property type="match status" value="1"/>
</dbReference>
<dbReference type="HAMAP" id="MF_01224_B">
    <property type="entry name" value="MoaC_B"/>
    <property type="match status" value="1"/>
</dbReference>
<dbReference type="GO" id="GO:0006777">
    <property type="term" value="P:Mo-molybdopterin cofactor biosynthetic process"/>
    <property type="evidence" value="ECO:0007669"/>
    <property type="project" value="UniProtKB-KW"/>
</dbReference>
<dbReference type="SFLD" id="SFLDG01383">
    <property type="entry name" value="cyclic_pyranopterin_phosphate"/>
    <property type="match status" value="1"/>
</dbReference>
<evidence type="ECO:0000256" key="10">
    <source>
        <dbReference type="ARBA" id="ARBA00022691"/>
    </source>
</evidence>
<evidence type="ECO:0000256" key="20">
    <source>
        <dbReference type="ARBA" id="ARBA00063038"/>
    </source>
</evidence>
<dbReference type="InterPro" id="IPR036522">
    <property type="entry name" value="MoaC_sf"/>
</dbReference>
<comment type="function">
    <text evidence="19">Isoform MOCS1A and isoform MOCS1B probably form a complex that catalyzes the conversion of 5'-GTP to cyclic pyranopterin monophosphate (cPMP). MOCS1A catalyzes the cyclization of GTP to (8S)-3',8-cyclo-7,8-dihydroguanosine 5'-triphosphate and MOCS1B catalyzes the subsequent conversion of (8S)-3',8-cyclo-7,8-dihydroguanosine 5'-triphosphate to cPMP.</text>
</comment>
<dbReference type="NCBIfam" id="TIGR02666">
    <property type="entry name" value="moaA"/>
    <property type="match status" value="1"/>
</dbReference>
<protein>
    <recommendedName>
        <fullName evidence="8">Molybdenum cofactor biosynthesis protein 1</fullName>
        <ecNumber evidence="6">4.1.99.22</ecNumber>
        <ecNumber evidence="7">4.6.1.17</ecNumber>
    </recommendedName>
</protein>
<comment type="catalytic activity">
    <reaction evidence="18">
        <text>GTP + AH2 + S-adenosyl-L-methionine = (8S)-3',8-cyclo-7,8-dihydroguanosine 5'-triphosphate + 5'-deoxyadenosine + L-methionine + A + H(+)</text>
        <dbReference type="Rhea" id="RHEA:49576"/>
        <dbReference type="ChEBI" id="CHEBI:13193"/>
        <dbReference type="ChEBI" id="CHEBI:15378"/>
        <dbReference type="ChEBI" id="CHEBI:17319"/>
        <dbReference type="ChEBI" id="CHEBI:17499"/>
        <dbReference type="ChEBI" id="CHEBI:37565"/>
        <dbReference type="ChEBI" id="CHEBI:57844"/>
        <dbReference type="ChEBI" id="CHEBI:59789"/>
        <dbReference type="ChEBI" id="CHEBI:131766"/>
        <dbReference type="EC" id="4.1.99.22"/>
    </reaction>
</comment>
<sequence>MLSQVPCALIESKMARAFVQKSQFKTLLLSFFSNNHCRCIVTAPTPIQESIKYKTSSHIKEANPSLLTDSFGRKHTYLRISLTEKCNLRCQYCMPAEGVKLTEKSRLLTSDEIIKLASLFVQEGVTKIRLTGGEPTVCKDIIHIVECLRKLSGLNNLGMTTNGLALTKLLPALQRAGLDSVNISLDTLKPEKFEIMSRRKGWGRVVAGIDLAVQLGFQQPKVNCVVMRGVNDDEVMDFVEFTRDRPVDVRFIEYMPFTGNKWNDSKLVTFKEMLTAIKSKYPSMTPLDNQKHDTSKAYKIPGFQGQIGFITSMSNHFCGTCNRLRLMADGSLKVCLFGNSEISLRDMLRSGMSQDDMLAMIQVAVRRKKQQHADGSTTLLKLFGQESVQLSPEKAPVQICESPNNSHAPFLVPDSTSSVPVSPQLNMDNLCCFSSKINLASCVNLEYTDSQSKFSFLSPQCTMYPSRKQNWSHSAVRYFHTSKRMNDRNLTHIKGDGKFKMVDVSSKSITKRCASAQCIVVIGAQLMSLIRENMIKKGDVLTVAQLAGIIAAKKVPELIPLCHNICLSKIDVKAELDLASHSVILTSNVSCEGKTGVEIEALTAVTIAGLTVYDMCKAVSKSIVLKDIRLLSKSGGSSGDFSSCS</sequence>
<evidence type="ECO:0000256" key="1">
    <source>
        <dbReference type="ARBA" id="ARBA00001637"/>
    </source>
</evidence>
<dbReference type="InterPro" id="IPR040064">
    <property type="entry name" value="MoaA-like"/>
</dbReference>
<dbReference type="PROSITE" id="PS01305">
    <property type="entry name" value="MOAA_NIFB_PQQE"/>
    <property type="match status" value="1"/>
</dbReference>
<dbReference type="SFLD" id="SFLDG01386">
    <property type="entry name" value="main_SPASM_domain-containing"/>
    <property type="match status" value="1"/>
</dbReference>
<dbReference type="InterPro" id="IPR002820">
    <property type="entry name" value="Mopterin_CF_biosynth-C_dom"/>
</dbReference>
<dbReference type="AlphaFoldDB" id="A0A9P0AC63"/>
<keyword evidence="10" id="KW-0949">S-adenosyl-L-methionine</keyword>
<keyword evidence="13" id="KW-0408">Iron</keyword>
<proteinExistence type="inferred from homology"/>
<evidence type="ECO:0000256" key="4">
    <source>
        <dbReference type="ARBA" id="ARBA00008484"/>
    </source>
</evidence>
<comment type="cofactor">
    <cofactor evidence="2">
        <name>[4Fe-4S] cluster</name>
        <dbReference type="ChEBI" id="CHEBI:49883"/>
    </cofactor>
</comment>
<comment type="similarity">
    <text evidence="5">In the N-terminal section; belongs to the radical SAM superfamily. MoaA family.</text>
</comment>
<evidence type="ECO:0000256" key="17">
    <source>
        <dbReference type="ARBA" id="ARBA00023239"/>
    </source>
</evidence>
<evidence type="ECO:0000256" key="16">
    <source>
        <dbReference type="ARBA" id="ARBA00023150"/>
    </source>
</evidence>
<dbReference type="Pfam" id="PF06463">
    <property type="entry name" value="Mob_synth_C"/>
    <property type="match status" value="1"/>
</dbReference>
<keyword evidence="12" id="KW-0547">Nucleotide-binding</keyword>
<keyword evidence="23" id="KW-1185">Reference proteome</keyword>
<evidence type="ECO:0000256" key="9">
    <source>
        <dbReference type="ARBA" id="ARBA00022485"/>
    </source>
</evidence>
<dbReference type="InterPro" id="IPR023045">
    <property type="entry name" value="MoaC"/>
</dbReference>
<keyword evidence="9" id="KW-0004">4Fe-4S</keyword>
<dbReference type="GO" id="GO:0061799">
    <property type="term" value="F:cyclic pyranopterin monophosphate synthase activity"/>
    <property type="evidence" value="ECO:0007669"/>
    <property type="project" value="UniProtKB-EC"/>
</dbReference>
<dbReference type="GO" id="GO:0005525">
    <property type="term" value="F:GTP binding"/>
    <property type="evidence" value="ECO:0007669"/>
    <property type="project" value="UniProtKB-KW"/>
</dbReference>
<dbReference type="SMART" id="SM00729">
    <property type="entry name" value="Elp3"/>
    <property type="match status" value="1"/>
</dbReference>
<name>A0A9P0AC63_BEMTA</name>
<evidence type="ECO:0000259" key="21">
    <source>
        <dbReference type="PROSITE" id="PS51918"/>
    </source>
</evidence>
<dbReference type="PANTHER" id="PTHR22960:SF0">
    <property type="entry name" value="MOLYBDENUM COFACTOR BIOSYNTHESIS PROTEIN 1"/>
    <property type="match status" value="1"/>
</dbReference>
<dbReference type="CDD" id="cd01335">
    <property type="entry name" value="Radical_SAM"/>
    <property type="match status" value="1"/>
</dbReference>
<accession>A0A9P0AC63</accession>
<evidence type="ECO:0000256" key="2">
    <source>
        <dbReference type="ARBA" id="ARBA00001966"/>
    </source>
</evidence>
<comment type="catalytic activity">
    <reaction evidence="1">
        <text>(8S)-3',8-cyclo-7,8-dihydroguanosine 5'-triphosphate = cyclic pyranopterin phosphate + diphosphate</text>
        <dbReference type="Rhea" id="RHEA:49580"/>
        <dbReference type="ChEBI" id="CHEBI:33019"/>
        <dbReference type="ChEBI" id="CHEBI:59648"/>
        <dbReference type="ChEBI" id="CHEBI:131766"/>
        <dbReference type="EC" id="4.6.1.17"/>
    </reaction>
</comment>
<evidence type="ECO:0000256" key="19">
    <source>
        <dbReference type="ARBA" id="ARBA00054222"/>
    </source>
</evidence>
<dbReference type="EMBL" id="OU963865">
    <property type="protein sequence ID" value="CAH0388226.1"/>
    <property type="molecule type" value="Genomic_DNA"/>
</dbReference>
<dbReference type="PANTHER" id="PTHR22960">
    <property type="entry name" value="MOLYBDOPTERIN COFACTOR SYNTHESIS PROTEIN A"/>
    <property type="match status" value="1"/>
</dbReference>
<dbReference type="InterPro" id="IPR007197">
    <property type="entry name" value="rSAM"/>
</dbReference>
<reference evidence="22" key="1">
    <citation type="submission" date="2021-12" db="EMBL/GenBank/DDBJ databases">
        <authorList>
            <person name="King R."/>
        </authorList>
    </citation>
    <scope>NUCLEOTIDE SEQUENCE</scope>
</reference>
<dbReference type="CDD" id="cd01420">
    <property type="entry name" value="MoaC_PE"/>
    <property type="match status" value="1"/>
</dbReference>
<dbReference type="SUPFAM" id="SSF55040">
    <property type="entry name" value="Molybdenum cofactor biosynthesis protein C, MoaC"/>
    <property type="match status" value="1"/>
</dbReference>
<evidence type="ECO:0000256" key="18">
    <source>
        <dbReference type="ARBA" id="ARBA00048697"/>
    </source>
</evidence>
<evidence type="ECO:0000256" key="6">
    <source>
        <dbReference type="ARBA" id="ARBA00012167"/>
    </source>
</evidence>
<dbReference type="InterPro" id="IPR006638">
    <property type="entry name" value="Elp3/MiaA/NifB-like_rSAM"/>
</dbReference>
<evidence type="ECO:0000256" key="14">
    <source>
        <dbReference type="ARBA" id="ARBA00023014"/>
    </source>
</evidence>
<dbReference type="NCBIfam" id="TIGR00581">
    <property type="entry name" value="moaC"/>
    <property type="match status" value="1"/>
</dbReference>
<dbReference type="SFLD" id="SFLDS00029">
    <property type="entry name" value="Radical_SAM"/>
    <property type="match status" value="1"/>
</dbReference>
<dbReference type="InterPro" id="IPR050105">
    <property type="entry name" value="MoCo_biosynth_MoaA/MoaC"/>
</dbReference>
<dbReference type="EC" id="4.6.1.17" evidence="7"/>
<dbReference type="Gene3D" id="3.30.70.640">
    <property type="entry name" value="Molybdopterin cofactor biosynthesis C (MoaC) domain"/>
    <property type="match status" value="1"/>
</dbReference>
<dbReference type="Proteomes" id="UP001152759">
    <property type="component" value="Chromosome 4"/>
</dbReference>
<evidence type="ECO:0000313" key="22">
    <source>
        <dbReference type="EMBL" id="CAH0388226.1"/>
    </source>
</evidence>
<keyword evidence="11" id="KW-0479">Metal-binding</keyword>
<dbReference type="Pfam" id="PF01967">
    <property type="entry name" value="MoaC"/>
    <property type="match status" value="1"/>
</dbReference>
<comment type="pathway">
    <text evidence="3">Cofactor biosynthesis; molybdopterin biosynthesis.</text>
</comment>
<dbReference type="InterPro" id="IPR013785">
    <property type="entry name" value="Aldolase_TIM"/>
</dbReference>
<evidence type="ECO:0000313" key="23">
    <source>
        <dbReference type="Proteomes" id="UP001152759"/>
    </source>
</evidence>
<evidence type="ECO:0000256" key="15">
    <source>
        <dbReference type="ARBA" id="ARBA00023134"/>
    </source>
</evidence>
<dbReference type="InterPro" id="IPR013483">
    <property type="entry name" value="MoaA"/>
</dbReference>
<gene>
    <name evidence="22" type="ORF">BEMITA_LOCUS7154</name>
</gene>
<evidence type="ECO:0000256" key="5">
    <source>
        <dbReference type="ARBA" id="ARBA00009862"/>
    </source>
</evidence>
<evidence type="ECO:0000256" key="11">
    <source>
        <dbReference type="ARBA" id="ARBA00022723"/>
    </source>
</evidence>
<keyword evidence="15" id="KW-0342">GTP-binding</keyword>
<dbReference type="EC" id="4.1.99.22" evidence="6"/>
<dbReference type="GO" id="GO:0061798">
    <property type="term" value="F:GTP 3',8'-cyclase activity"/>
    <property type="evidence" value="ECO:0007669"/>
    <property type="project" value="UniProtKB-EC"/>
</dbReference>
<evidence type="ECO:0000256" key="12">
    <source>
        <dbReference type="ARBA" id="ARBA00022741"/>
    </source>
</evidence>
<dbReference type="CDD" id="cd21117">
    <property type="entry name" value="Twitch_MoaA"/>
    <property type="match status" value="1"/>
</dbReference>
<evidence type="ECO:0000256" key="8">
    <source>
        <dbReference type="ARBA" id="ARBA00015273"/>
    </source>
</evidence>
<dbReference type="SUPFAM" id="SSF102114">
    <property type="entry name" value="Radical SAM enzymes"/>
    <property type="match status" value="1"/>
</dbReference>
<dbReference type="PROSITE" id="PS51918">
    <property type="entry name" value="RADICAL_SAM"/>
    <property type="match status" value="1"/>
</dbReference>
<dbReference type="InterPro" id="IPR058240">
    <property type="entry name" value="rSAM_sf"/>
</dbReference>
<dbReference type="KEGG" id="btab:109034320"/>
<keyword evidence="17" id="KW-0456">Lyase</keyword>
<dbReference type="GO" id="GO:0046872">
    <property type="term" value="F:metal ion binding"/>
    <property type="evidence" value="ECO:0007669"/>
    <property type="project" value="UniProtKB-KW"/>
</dbReference>
<dbReference type="NCBIfam" id="NF006870">
    <property type="entry name" value="PRK09364.1"/>
    <property type="match status" value="1"/>
</dbReference>
<evidence type="ECO:0000256" key="3">
    <source>
        <dbReference type="ARBA" id="ARBA00005046"/>
    </source>
</evidence>
<feature type="domain" description="Radical SAM core" evidence="21">
    <location>
        <begin position="70"/>
        <end position="287"/>
    </location>
</feature>